<accession>A0ABS1E7E4</accession>
<evidence type="ECO:0000256" key="6">
    <source>
        <dbReference type="ARBA" id="ARBA00023136"/>
    </source>
</evidence>
<organism evidence="8 9">
    <name type="scientific">Halorhodospira neutriphila</name>
    <dbReference type="NCBI Taxonomy" id="168379"/>
    <lineage>
        <taxon>Bacteria</taxon>
        <taxon>Pseudomonadati</taxon>
        <taxon>Pseudomonadota</taxon>
        <taxon>Gammaproteobacteria</taxon>
        <taxon>Chromatiales</taxon>
        <taxon>Ectothiorhodospiraceae</taxon>
        <taxon>Halorhodospira</taxon>
    </lineage>
</organism>
<proteinExistence type="inferred from homology"/>
<feature type="transmembrane region" description="Helical" evidence="7">
    <location>
        <begin position="88"/>
        <end position="107"/>
    </location>
</feature>
<evidence type="ECO:0000256" key="3">
    <source>
        <dbReference type="ARBA" id="ARBA00022475"/>
    </source>
</evidence>
<evidence type="ECO:0000313" key="9">
    <source>
        <dbReference type="Proteomes" id="UP000738126"/>
    </source>
</evidence>
<feature type="transmembrane region" description="Helical" evidence="7">
    <location>
        <begin position="57"/>
        <end position="81"/>
    </location>
</feature>
<evidence type="ECO:0000256" key="4">
    <source>
        <dbReference type="ARBA" id="ARBA00022692"/>
    </source>
</evidence>
<dbReference type="PANTHER" id="PTHR33452:SF1">
    <property type="entry name" value="INNER MEMBRANE PROTEIN YPHA-RELATED"/>
    <property type="match status" value="1"/>
</dbReference>
<keyword evidence="6 7" id="KW-0472">Membrane</keyword>
<keyword evidence="5 7" id="KW-1133">Transmembrane helix</keyword>
<keyword evidence="3" id="KW-1003">Cell membrane</keyword>
<protein>
    <submittedName>
        <fullName evidence="8">DoxD-like family protein</fullName>
    </submittedName>
</protein>
<comment type="similarity">
    <text evidence="2">Belongs to the DoxX family.</text>
</comment>
<evidence type="ECO:0000256" key="5">
    <source>
        <dbReference type="ARBA" id="ARBA00022989"/>
    </source>
</evidence>
<evidence type="ECO:0000313" key="8">
    <source>
        <dbReference type="EMBL" id="MBK1726734.1"/>
    </source>
</evidence>
<dbReference type="InterPro" id="IPR032808">
    <property type="entry name" value="DoxX"/>
</dbReference>
<feature type="transmembrane region" description="Helical" evidence="7">
    <location>
        <begin position="12"/>
        <end position="37"/>
    </location>
</feature>
<comment type="caution">
    <text evidence="8">The sequence shown here is derived from an EMBL/GenBank/DDBJ whole genome shotgun (WGS) entry which is preliminary data.</text>
</comment>
<evidence type="ECO:0000256" key="7">
    <source>
        <dbReference type="SAM" id="Phobius"/>
    </source>
</evidence>
<gene>
    <name evidence="8" type="ORF">CKO13_06805</name>
</gene>
<dbReference type="InterPro" id="IPR051907">
    <property type="entry name" value="DoxX-like_oxidoreductase"/>
</dbReference>
<evidence type="ECO:0000256" key="1">
    <source>
        <dbReference type="ARBA" id="ARBA00004651"/>
    </source>
</evidence>
<dbReference type="EMBL" id="NRSH01000063">
    <property type="protein sequence ID" value="MBK1726734.1"/>
    <property type="molecule type" value="Genomic_DNA"/>
</dbReference>
<dbReference type="Proteomes" id="UP000738126">
    <property type="component" value="Unassembled WGS sequence"/>
</dbReference>
<evidence type="ECO:0000256" key="2">
    <source>
        <dbReference type="ARBA" id="ARBA00006679"/>
    </source>
</evidence>
<keyword evidence="4 7" id="KW-0812">Transmembrane</keyword>
<dbReference type="PANTHER" id="PTHR33452">
    <property type="entry name" value="OXIDOREDUCTASE CATD-RELATED"/>
    <property type="match status" value="1"/>
</dbReference>
<dbReference type="Pfam" id="PF07681">
    <property type="entry name" value="DoxX"/>
    <property type="match status" value="1"/>
</dbReference>
<keyword evidence="9" id="KW-1185">Reference proteome</keyword>
<sequence>MPQLAREALIGGLAPGTLLAEAGLTVLRVAVGLMMAFGHGLGKLPPSEGFISMIEGLGLPLPVFFAWATGVAEFLGGLLLAAGALTRLSALAVLVPMLVAALVAHAGDPLFAAPGEPSREMALLYAAVAVGFLLAGAGRFSADRYLRDWV</sequence>
<comment type="subcellular location">
    <subcellularLocation>
        <location evidence="1">Cell membrane</location>
        <topology evidence="1">Multi-pass membrane protein</topology>
    </subcellularLocation>
</comment>
<dbReference type="RefSeq" id="WP_200258409.1">
    <property type="nucleotide sequence ID" value="NZ_NRSH01000063.1"/>
</dbReference>
<name>A0ABS1E7E4_9GAMM</name>
<feature type="transmembrane region" description="Helical" evidence="7">
    <location>
        <begin position="122"/>
        <end position="142"/>
    </location>
</feature>
<reference evidence="8 9" key="1">
    <citation type="journal article" date="2020" name="Microorganisms">
        <title>Osmotic Adaptation and Compatible Solute Biosynthesis of Phototrophic Bacteria as Revealed from Genome Analyses.</title>
        <authorList>
            <person name="Imhoff J.F."/>
            <person name="Rahn T."/>
            <person name="Kunzel S."/>
            <person name="Keller A."/>
            <person name="Neulinger S.C."/>
        </authorList>
    </citation>
    <scope>NUCLEOTIDE SEQUENCE [LARGE SCALE GENOMIC DNA]</scope>
    <source>
        <strain evidence="8 9">DSM 15116</strain>
    </source>
</reference>